<evidence type="ECO:0000313" key="17">
    <source>
        <dbReference type="EMBL" id="TWW73138.1"/>
    </source>
</evidence>
<comment type="caution">
    <text evidence="17">The sequence shown here is derived from an EMBL/GenBank/DDBJ whole genome shotgun (WGS) entry which is preliminary data.</text>
</comment>
<dbReference type="FunFam" id="3.40.50.300:FF:000001">
    <property type="entry name" value="ATP-dependent zinc metalloprotease FtsH"/>
    <property type="match status" value="1"/>
</dbReference>
<dbReference type="Pfam" id="PF17862">
    <property type="entry name" value="AAA_lid_3"/>
    <property type="match status" value="1"/>
</dbReference>
<dbReference type="GO" id="GO:0004176">
    <property type="term" value="F:ATP-dependent peptidase activity"/>
    <property type="evidence" value="ECO:0007669"/>
    <property type="project" value="InterPro"/>
</dbReference>
<dbReference type="GO" id="GO:0016887">
    <property type="term" value="F:ATP hydrolysis activity"/>
    <property type="evidence" value="ECO:0007669"/>
    <property type="project" value="InterPro"/>
</dbReference>
<dbReference type="FunFam" id="1.10.8.60:FF:000019">
    <property type="entry name" value="AFG3-like AAA ATPase 2"/>
    <property type="match status" value="1"/>
</dbReference>
<dbReference type="InterPro" id="IPR005936">
    <property type="entry name" value="FtsH"/>
</dbReference>
<feature type="transmembrane region" description="Helical" evidence="15">
    <location>
        <begin position="184"/>
        <end position="204"/>
    </location>
</feature>
<reference evidence="17 18" key="1">
    <citation type="submission" date="2019-04" db="EMBL/GenBank/DDBJ databases">
        <title>Chromosome genome assembly for Takifugu flavidus.</title>
        <authorList>
            <person name="Xiao S."/>
        </authorList>
    </citation>
    <scope>NUCLEOTIDE SEQUENCE [LARGE SCALE GENOMIC DNA]</scope>
    <source>
        <strain evidence="17">HTHZ2018</strain>
        <tissue evidence="17">Muscle</tissue>
    </source>
</reference>
<dbReference type="AlphaFoldDB" id="A0A5C6P1X2"/>
<evidence type="ECO:0000256" key="14">
    <source>
        <dbReference type="SAM" id="MobiDB-lite"/>
    </source>
</evidence>
<dbReference type="EMBL" id="RHFK02000007">
    <property type="protein sequence ID" value="TWW73138.1"/>
    <property type="molecule type" value="Genomic_DNA"/>
</dbReference>
<evidence type="ECO:0000256" key="6">
    <source>
        <dbReference type="ARBA" id="ARBA00022723"/>
    </source>
</evidence>
<dbReference type="SMART" id="SM00382">
    <property type="entry name" value="AAA"/>
    <property type="match status" value="1"/>
</dbReference>
<dbReference type="InterPro" id="IPR050928">
    <property type="entry name" value="ATP-dep_Zn_Metalloprotease"/>
</dbReference>
<gene>
    <name evidence="17" type="ORF">D4764_15G0005320</name>
</gene>
<keyword evidence="18" id="KW-1185">Reference proteome</keyword>
<dbReference type="PANTHER" id="PTHR43655">
    <property type="entry name" value="ATP-DEPENDENT PROTEASE"/>
    <property type="match status" value="1"/>
</dbReference>
<keyword evidence="11" id="KW-0482">Metalloprotease</keyword>
<dbReference type="Gene3D" id="1.20.58.760">
    <property type="entry name" value="Peptidase M41"/>
    <property type="match status" value="1"/>
</dbReference>
<dbReference type="Gene3D" id="3.40.50.300">
    <property type="entry name" value="P-loop containing nucleotide triphosphate hydrolases"/>
    <property type="match status" value="1"/>
</dbReference>
<dbReference type="InterPro" id="IPR000642">
    <property type="entry name" value="Peptidase_M41"/>
</dbReference>
<dbReference type="SUPFAM" id="SSF52540">
    <property type="entry name" value="P-loop containing nucleoside triphosphate hydrolases"/>
    <property type="match status" value="1"/>
</dbReference>
<evidence type="ECO:0000313" key="18">
    <source>
        <dbReference type="Proteomes" id="UP000324091"/>
    </source>
</evidence>
<keyword evidence="10" id="KW-0067">ATP-binding</keyword>
<evidence type="ECO:0000256" key="5">
    <source>
        <dbReference type="ARBA" id="ARBA00022670"/>
    </source>
</evidence>
<feature type="transmembrane region" description="Helical" evidence="15">
    <location>
        <begin position="89"/>
        <end position="112"/>
    </location>
</feature>
<keyword evidence="13" id="KW-0175">Coiled coil</keyword>
<dbReference type="GO" id="GO:0046872">
    <property type="term" value="F:metal ion binding"/>
    <property type="evidence" value="ECO:0007669"/>
    <property type="project" value="UniProtKB-KW"/>
</dbReference>
<evidence type="ECO:0000256" key="12">
    <source>
        <dbReference type="ARBA" id="ARBA00023128"/>
    </source>
</evidence>
<keyword evidence="5" id="KW-0645">Protease</keyword>
<name>A0A5C6P1X2_9TELE</name>
<evidence type="ECO:0000256" key="9">
    <source>
        <dbReference type="ARBA" id="ARBA00022833"/>
    </source>
</evidence>
<keyword evidence="6" id="KW-0479">Metal-binding</keyword>
<dbReference type="Pfam" id="PF01434">
    <property type="entry name" value="Peptidase_M41"/>
    <property type="match status" value="3"/>
</dbReference>
<evidence type="ECO:0000256" key="10">
    <source>
        <dbReference type="ARBA" id="ARBA00022840"/>
    </source>
</evidence>
<evidence type="ECO:0000256" key="13">
    <source>
        <dbReference type="SAM" id="Coils"/>
    </source>
</evidence>
<accession>A0A5C6P1X2</accession>
<comment type="subcellular location">
    <subcellularLocation>
        <location evidence="2">Mitochondrion</location>
    </subcellularLocation>
</comment>
<keyword evidence="15" id="KW-0812">Transmembrane</keyword>
<keyword evidence="15" id="KW-1133">Transmembrane helix</keyword>
<feature type="domain" description="AAA+ ATPase" evidence="16">
    <location>
        <begin position="587"/>
        <end position="726"/>
    </location>
</feature>
<sequence length="1101" mass="120894">MMAHRYLRLSSGCRSAFRLLLSPKALVRQVTSLSHAAPLGTGRSVHDLLGAYRLTSKPPKGSVYLCGADNETSGGCFLNTRSLALSSSLLLLSLFLPLSGSLTLLHLILVSFCPPTSPSPSVSFSLQGLKNIFQTVRKILKGIKVKPNPGNSGGGGGKRGGRRDETHWSSRLQKGDVPWDDKEFRMIFLAGLAFWATVTYYFFFRDGGREVTWKDFVNNYLSKGVLHNSSSEQSRALPELPGLDLEQPGLDLELPGLDLQLPGLDLELPGLDLQLPGLDLELPGLDLQLPGLDLELPGLDLQLPGLDLELPGLDLQLPGLDLQLPGLDLELTGLDLQLTGLDLQLPGLDLQLPGLDLELTGLDQELPGLDQELPARILNVFSLSPGGSVGGDQQALRQSGFLHREVSDGRGELPWRGRGPGSGFWTFQSQCSVLVRGVKARMMAGWCRPQCCVALQQYVWFNIGSVDTFERNLETAQYELGIEGENRLPVVYSTESDGTFLLSMFPTVLIIGFLLFMLRRGPAGMGRPGRGMGGLFSVSETTAKILKDEIDVKFKDVAGCEEAKLEIMEFVNFLKNPKQYQDLGAKIPKGAILTGPPGTGKTLLAKATAGEANVPFITVNGSEFLEMFVGVGPARVRDLFVMARKNAPCILFIDEIDAVGRKRGRGNFGGQSEQENTLNQLLVEMDGFNTATNVVVLAGTNRPDILDPALMRPGRFDRQIYIGPPDIKGRASIFKVHLRPLKLDVDLNKDALARKMAALTPGFSGADIANVCNEAALIAARHLSDSINQKHFEQAIERVIGGLEKKTQVLQPEEKKTVAYHEAGHAVAGWFLEHADPLLKVSARHTIHHLAACVVGSPRWSRFYTGRDPIQPLQVSIIPRGKGLGYAQYLPKEQYLYTKEQLLDRMCMTLGGRVSEEIFFGRITTGAQDDLRKVTQSAYAQVTVRHSDRTCPEGLTQIVQFGMNPKVGQVSFDLPRQGEMVLEKPYSEATARLIDTEVRALISEAYQRTLQLLKEKKAEVEKVALRLLEKEVLDKNDMVELLGKRPFAEKSTYEEFVEGTGGMEEDTTLPEGLKDWNQERVAKEESPDEQVARQISGGMPF</sequence>
<dbReference type="Gene3D" id="1.10.8.60">
    <property type="match status" value="1"/>
</dbReference>
<dbReference type="InterPro" id="IPR027417">
    <property type="entry name" value="P-loop_NTPase"/>
</dbReference>
<keyword evidence="9" id="KW-0862">Zinc</keyword>
<evidence type="ECO:0000256" key="11">
    <source>
        <dbReference type="ARBA" id="ARBA00023049"/>
    </source>
</evidence>
<dbReference type="InterPro" id="IPR037219">
    <property type="entry name" value="Peptidase_M41-like"/>
</dbReference>
<feature type="coiled-coil region" evidence="13">
    <location>
        <begin position="1003"/>
        <end position="1030"/>
    </location>
</feature>
<evidence type="ECO:0000256" key="2">
    <source>
        <dbReference type="ARBA" id="ARBA00004173"/>
    </source>
</evidence>
<dbReference type="GO" id="GO:0005745">
    <property type="term" value="C:m-AAA complex"/>
    <property type="evidence" value="ECO:0007669"/>
    <property type="project" value="TreeGrafter"/>
</dbReference>
<dbReference type="GO" id="GO:0034982">
    <property type="term" value="P:mitochondrial protein processing"/>
    <property type="evidence" value="ECO:0007669"/>
    <property type="project" value="TreeGrafter"/>
</dbReference>
<proteinExistence type="inferred from homology"/>
<dbReference type="InterPro" id="IPR003959">
    <property type="entry name" value="ATPase_AAA_core"/>
</dbReference>
<comment type="similarity">
    <text evidence="4">In the N-terminal section; belongs to the AAA ATPase family.</text>
</comment>
<dbReference type="InterPro" id="IPR003593">
    <property type="entry name" value="AAA+_ATPase"/>
</dbReference>
<keyword evidence="7" id="KW-0547">Nucleotide-binding</keyword>
<dbReference type="PROSITE" id="PS00674">
    <property type="entry name" value="AAA"/>
    <property type="match status" value="1"/>
</dbReference>
<feature type="transmembrane region" description="Helical" evidence="15">
    <location>
        <begin position="500"/>
        <end position="518"/>
    </location>
</feature>
<dbReference type="Proteomes" id="UP000324091">
    <property type="component" value="Chromosome 15"/>
</dbReference>
<dbReference type="GO" id="GO:0005524">
    <property type="term" value="F:ATP binding"/>
    <property type="evidence" value="ECO:0007669"/>
    <property type="project" value="UniProtKB-KW"/>
</dbReference>
<evidence type="ECO:0000256" key="15">
    <source>
        <dbReference type="SAM" id="Phobius"/>
    </source>
</evidence>
<dbReference type="InterPro" id="IPR041569">
    <property type="entry name" value="AAA_lid_3"/>
</dbReference>
<evidence type="ECO:0000256" key="7">
    <source>
        <dbReference type="ARBA" id="ARBA00022741"/>
    </source>
</evidence>
<dbReference type="SUPFAM" id="SSF140990">
    <property type="entry name" value="FtsH protease domain-like"/>
    <property type="match status" value="2"/>
</dbReference>
<organism evidence="17 18">
    <name type="scientific">Takifugu flavidus</name>
    <name type="common">sansaifugu</name>
    <dbReference type="NCBI Taxonomy" id="433684"/>
    <lineage>
        <taxon>Eukaryota</taxon>
        <taxon>Metazoa</taxon>
        <taxon>Chordata</taxon>
        <taxon>Craniata</taxon>
        <taxon>Vertebrata</taxon>
        <taxon>Euteleostomi</taxon>
        <taxon>Actinopterygii</taxon>
        <taxon>Neopterygii</taxon>
        <taxon>Teleostei</taxon>
        <taxon>Neoteleostei</taxon>
        <taxon>Acanthomorphata</taxon>
        <taxon>Eupercaria</taxon>
        <taxon>Tetraodontiformes</taxon>
        <taxon>Tetradontoidea</taxon>
        <taxon>Tetraodontidae</taxon>
        <taxon>Takifugu</taxon>
    </lineage>
</organism>
<evidence type="ECO:0000256" key="1">
    <source>
        <dbReference type="ARBA" id="ARBA00001947"/>
    </source>
</evidence>
<evidence type="ECO:0000256" key="4">
    <source>
        <dbReference type="ARBA" id="ARBA00010550"/>
    </source>
</evidence>
<evidence type="ECO:0000259" key="16">
    <source>
        <dbReference type="SMART" id="SM00382"/>
    </source>
</evidence>
<dbReference type="Gene3D" id="3.40.1690.20">
    <property type="match status" value="1"/>
</dbReference>
<keyword evidence="15" id="KW-0472">Membrane</keyword>
<comment type="similarity">
    <text evidence="3">In the C-terminal section; belongs to the peptidase M41 family.</text>
</comment>
<dbReference type="PANTHER" id="PTHR43655:SF9">
    <property type="entry name" value="AFG3-LIKE PROTEIN 2"/>
    <property type="match status" value="1"/>
</dbReference>
<dbReference type="InterPro" id="IPR003960">
    <property type="entry name" value="ATPase_AAA_CS"/>
</dbReference>
<feature type="region of interest" description="Disordered" evidence="14">
    <location>
        <begin position="1080"/>
        <end position="1101"/>
    </location>
</feature>
<feature type="region of interest" description="Disordered" evidence="14">
    <location>
        <begin position="144"/>
        <end position="168"/>
    </location>
</feature>
<dbReference type="CDD" id="cd19501">
    <property type="entry name" value="RecA-like_FtsH"/>
    <property type="match status" value="1"/>
</dbReference>
<evidence type="ECO:0000256" key="3">
    <source>
        <dbReference type="ARBA" id="ARBA00010044"/>
    </source>
</evidence>
<dbReference type="HAMAP" id="MF_01458">
    <property type="entry name" value="FtsH"/>
    <property type="match status" value="1"/>
</dbReference>
<dbReference type="GO" id="GO:0004222">
    <property type="term" value="F:metalloendopeptidase activity"/>
    <property type="evidence" value="ECO:0007669"/>
    <property type="project" value="InterPro"/>
</dbReference>
<protein>
    <submittedName>
        <fullName evidence="17">AFG3-like protein 2</fullName>
    </submittedName>
</protein>
<evidence type="ECO:0000256" key="8">
    <source>
        <dbReference type="ARBA" id="ARBA00022801"/>
    </source>
</evidence>
<comment type="cofactor">
    <cofactor evidence="1">
        <name>Zn(2+)</name>
        <dbReference type="ChEBI" id="CHEBI:29105"/>
    </cofactor>
</comment>
<dbReference type="Pfam" id="PF00004">
    <property type="entry name" value="AAA"/>
    <property type="match status" value="1"/>
</dbReference>
<keyword evidence="8" id="KW-0378">Hydrolase</keyword>
<keyword evidence="12" id="KW-0496">Mitochondrion</keyword>